<dbReference type="Proteomes" id="UP000034694">
    <property type="component" value="Unassembled WGS sequence"/>
</dbReference>
<name>A0A0G1X6R9_9BACT</name>
<accession>A0A0G1X6R9</accession>
<reference evidence="1 2" key="1">
    <citation type="journal article" date="2015" name="Nature">
        <title>rRNA introns, odd ribosomes, and small enigmatic genomes across a large radiation of phyla.</title>
        <authorList>
            <person name="Brown C.T."/>
            <person name="Hug L.A."/>
            <person name="Thomas B.C."/>
            <person name="Sharon I."/>
            <person name="Castelle C.J."/>
            <person name="Singh A."/>
            <person name="Wilkins M.J."/>
            <person name="Williams K.H."/>
            <person name="Banfield J.F."/>
        </authorList>
    </citation>
    <scope>NUCLEOTIDE SEQUENCE [LARGE SCALE GENOMIC DNA]</scope>
</reference>
<evidence type="ECO:0000313" key="1">
    <source>
        <dbReference type="EMBL" id="KKU98308.1"/>
    </source>
</evidence>
<dbReference type="SUPFAM" id="SSF51126">
    <property type="entry name" value="Pectin lyase-like"/>
    <property type="match status" value="1"/>
</dbReference>
<dbReference type="Gene3D" id="2.160.20.10">
    <property type="entry name" value="Single-stranded right-handed beta-helix, Pectin lyase-like"/>
    <property type="match status" value="1"/>
</dbReference>
<dbReference type="EMBL" id="LCPK01000004">
    <property type="protein sequence ID" value="KKU98308.1"/>
    <property type="molecule type" value="Genomic_DNA"/>
</dbReference>
<organism evidence="1 2">
    <name type="scientific">Candidatus Amesbacteria bacterium GW2011_GWB1_48_13</name>
    <dbReference type="NCBI Taxonomy" id="1618362"/>
    <lineage>
        <taxon>Bacteria</taxon>
        <taxon>Candidatus Amesiibacteriota</taxon>
    </lineage>
</organism>
<gene>
    <name evidence="1" type="ORF">UY28_C0004G0046</name>
</gene>
<proteinExistence type="predicted"/>
<dbReference type="InterPro" id="IPR012334">
    <property type="entry name" value="Pectin_lyas_fold"/>
</dbReference>
<dbReference type="InterPro" id="IPR011050">
    <property type="entry name" value="Pectin_lyase_fold/virulence"/>
</dbReference>
<comment type="caution">
    <text evidence="1">The sequence shown here is derived from an EMBL/GenBank/DDBJ whole genome shotgun (WGS) entry which is preliminary data.</text>
</comment>
<dbReference type="AlphaFoldDB" id="A0A0G1X6R9"/>
<evidence type="ECO:0000313" key="2">
    <source>
        <dbReference type="Proteomes" id="UP000034694"/>
    </source>
</evidence>
<protein>
    <recommendedName>
        <fullName evidence="3">DUF1565 domain-containing protein</fullName>
    </recommendedName>
</protein>
<evidence type="ECO:0008006" key="3">
    <source>
        <dbReference type="Google" id="ProtNLM"/>
    </source>
</evidence>
<sequence>MTEVNGGFYAVDDVGLISNPRGDSVLGLQRYTQNGRVAGHLYTFKSGVWTDINAPKNSFFVDPTGSNSNPGTVEDLPVLTLTKAIALCTGGIGETIYMKPGDYTEQVVIPVAKSNITIVGLGNKGSIFIEGTGATTILTNNAEGTTLVNITLEGDETVGSLGLLNRGKRLRYRSGRILNVATCAKFTLGTPTEVDAGIYSDGSDTLCDDVEFSWATDGVDLVGVTDLVNPGDFGTTQNYFRRCQFHNLSNSSFKETPLGGATQSFRDLEILDCIFKALEAGTLPTAFVLLNGDNANSGIVSGCRFPTALLTAGGAGKSVVSTKLYWTGNYHTGGISNAQPT</sequence>